<evidence type="ECO:0000256" key="4">
    <source>
        <dbReference type="ARBA" id="ARBA00022496"/>
    </source>
</evidence>
<dbReference type="PANTHER" id="PTHR30532:SF28">
    <property type="entry name" value="PETROBACTIN-BINDING PROTEIN YCLQ"/>
    <property type="match status" value="1"/>
</dbReference>
<dbReference type="Pfam" id="PF01497">
    <property type="entry name" value="Peripla_BP_2"/>
    <property type="match status" value="1"/>
</dbReference>
<evidence type="ECO:0000259" key="8">
    <source>
        <dbReference type="PROSITE" id="PS50983"/>
    </source>
</evidence>
<dbReference type="OrthoDB" id="63946at2"/>
<evidence type="ECO:0000256" key="5">
    <source>
        <dbReference type="ARBA" id="ARBA00022729"/>
    </source>
</evidence>
<feature type="domain" description="Fe/B12 periplasmic-binding" evidence="8">
    <location>
        <begin position="31"/>
        <end position="303"/>
    </location>
</feature>
<evidence type="ECO:0000313" key="9">
    <source>
        <dbReference type="EMBL" id="PLC49690.1"/>
    </source>
</evidence>
<gene>
    <name evidence="9" type="ORF">CR159_12305</name>
</gene>
<feature type="region of interest" description="Disordered" evidence="7">
    <location>
        <begin position="199"/>
        <end position="218"/>
    </location>
</feature>
<evidence type="ECO:0000256" key="2">
    <source>
        <dbReference type="ARBA" id="ARBA00008814"/>
    </source>
</evidence>
<dbReference type="SUPFAM" id="SSF53807">
    <property type="entry name" value="Helical backbone' metal receptor"/>
    <property type="match status" value="1"/>
</dbReference>
<evidence type="ECO:0000256" key="7">
    <source>
        <dbReference type="SAM" id="MobiDB-lite"/>
    </source>
</evidence>
<keyword evidence="4" id="KW-0408">Iron</keyword>
<evidence type="ECO:0000256" key="3">
    <source>
        <dbReference type="ARBA" id="ARBA00022448"/>
    </source>
</evidence>
<protein>
    <recommendedName>
        <fullName evidence="8">Fe/B12 periplasmic-binding domain-containing protein</fullName>
    </recommendedName>
</protein>
<dbReference type="PROSITE" id="PS50983">
    <property type="entry name" value="FE_B12_PBP"/>
    <property type="match status" value="1"/>
</dbReference>
<comment type="caution">
    <text evidence="9">The sequence shown here is derived from an EMBL/GenBank/DDBJ whole genome shotgun (WGS) entry which is preliminary data.</text>
</comment>
<keyword evidence="6" id="KW-0175">Coiled coil</keyword>
<dbReference type="GO" id="GO:0030288">
    <property type="term" value="C:outer membrane-bounded periplasmic space"/>
    <property type="evidence" value="ECO:0007669"/>
    <property type="project" value="TreeGrafter"/>
</dbReference>
<evidence type="ECO:0000256" key="1">
    <source>
        <dbReference type="ARBA" id="ARBA00004196"/>
    </source>
</evidence>
<comment type="subcellular location">
    <subcellularLocation>
        <location evidence="1">Cell envelope</location>
    </subcellularLocation>
</comment>
<name>A0A2N4U3U0_9BURK</name>
<dbReference type="InterPro" id="IPR051313">
    <property type="entry name" value="Bact_iron-sidero_bind"/>
</dbReference>
<keyword evidence="10" id="KW-1185">Reference proteome</keyword>
<reference evidence="9 10" key="1">
    <citation type="submission" date="2017-10" db="EMBL/GenBank/DDBJ databases">
        <title>Two draft genome sequences of Pusillimonas sp. strains isolated from a nitrate- and radionuclide-contaminated groundwater in Russia.</title>
        <authorList>
            <person name="Grouzdev D.S."/>
            <person name="Tourova T.P."/>
            <person name="Goeva M.A."/>
            <person name="Babich T.L."/>
            <person name="Sokolova D.S."/>
            <person name="Abdullin R."/>
            <person name="Poltaraus A.B."/>
            <person name="Toshchakov S.V."/>
            <person name="Nazina T.N."/>
        </authorList>
    </citation>
    <scope>NUCLEOTIDE SEQUENCE [LARGE SCALE GENOMIC DNA]</scope>
    <source>
        <strain evidence="9 10">JR1/69-3-13</strain>
    </source>
</reference>
<keyword evidence="4" id="KW-0410">Iron transport</keyword>
<dbReference type="PANTHER" id="PTHR30532">
    <property type="entry name" value="IRON III DICITRATE-BINDING PERIPLASMIC PROTEIN"/>
    <property type="match status" value="1"/>
</dbReference>
<proteinExistence type="inferred from homology"/>
<keyword evidence="5" id="KW-0732">Signal</keyword>
<dbReference type="AlphaFoldDB" id="A0A2N4U3U0"/>
<keyword evidence="3" id="KW-0813">Transport</keyword>
<dbReference type="InterPro" id="IPR002491">
    <property type="entry name" value="ABC_transptr_periplasmic_BD"/>
</dbReference>
<accession>A0A2N4U3U0</accession>
<feature type="coiled-coil region" evidence="6">
    <location>
        <begin position="130"/>
        <end position="157"/>
    </location>
</feature>
<comment type="similarity">
    <text evidence="2">Belongs to the bacterial solute-binding protein 8 family.</text>
</comment>
<keyword evidence="4" id="KW-0406">Ion transport</keyword>
<sequence>MCAALSVTLPAAAFELTHNEGTVKLPSAASKIVTFDLSVLDSLNTLDVAVAGVPKSTYEGSLAKFNDATVVGTLFEPDYPVLEKLNPDLIFAGGRSQKAIPKLQEIAPTASFNSDPSAFLDSFRRNNLALAQAFQKKDQAQKAVDAIDKDVEALQNANKGKTAAFLFVVRDNVIAHAPGDRFGYAYELAGLQSVLPAKDPKAPVAPRPEPGSPEAKAAAADRAQTIASVSKAEPDWLIVLDRGAINGAEKTAANTLAKHPQLSQTKAFKEGRVFYTDPNGWYVIGGGLTNLKKITESMLAAMK</sequence>
<dbReference type="Gene3D" id="3.40.50.1980">
    <property type="entry name" value="Nitrogenase molybdenum iron protein domain"/>
    <property type="match status" value="2"/>
</dbReference>
<evidence type="ECO:0000256" key="6">
    <source>
        <dbReference type="SAM" id="Coils"/>
    </source>
</evidence>
<evidence type="ECO:0000313" key="10">
    <source>
        <dbReference type="Proteomes" id="UP000234190"/>
    </source>
</evidence>
<organism evidence="9 10">
    <name type="scientific">Pollutimonas subterranea</name>
    <dbReference type="NCBI Taxonomy" id="2045210"/>
    <lineage>
        <taxon>Bacteria</taxon>
        <taxon>Pseudomonadati</taxon>
        <taxon>Pseudomonadota</taxon>
        <taxon>Betaproteobacteria</taxon>
        <taxon>Burkholderiales</taxon>
        <taxon>Alcaligenaceae</taxon>
        <taxon>Pollutimonas</taxon>
    </lineage>
</organism>
<dbReference type="GO" id="GO:1901678">
    <property type="term" value="P:iron coordination entity transport"/>
    <property type="evidence" value="ECO:0007669"/>
    <property type="project" value="UniProtKB-ARBA"/>
</dbReference>
<dbReference type="Proteomes" id="UP000234190">
    <property type="component" value="Unassembled WGS sequence"/>
</dbReference>
<dbReference type="EMBL" id="PDNW01000009">
    <property type="protein sequence ID" value="PLC49690.1"/>
    <property type="molecule type" value="Genomic_DNA"/>
</dbReference>